<dbReference type="Pfam" id="PF00876">
    <property type="entry name" value="Innexin"/>
    <property type="match status" value="2"/>
</dbReference>
<evidence type="ECO:0000256" key="3">
    <source>
        <dbReference type="ARBA" id="ARBA00022448"/>
    </source>
</evidence>
<feature type="transmembrane region" description="Helical" evidence="12">
    <location>
        <begin position="269"/>
        <end position="291"/>
    </location>
</feature>
<gene>
    <name evidence="12" type="primary">inx</name>
    <name evidence="13" type="ORF">HCN44_006084</name>
</gene>
<dbReference type="PRINTS" id="PR01262">
    <property type="entry name" value="INNEXIN"/>
</dbReference>
<comment type="caution">
    <text evidence="12">Lacks conserved residue(s) required for the propagation of feature annotation.</text>
</comment>
<keyword evidence="5 12" id="KW-0812">Transmembrane</keyword>
<keyword evidence="4" id="KW-1003">Cell membrane</keyword>
<keyword evidence="11 12" id="KW-0407">Ion channel</keyword>
<feature type="transmembrane region" description="Helical" evidence="12">
    <location>
        <begin position="554"/>
        <end position="571"/>
    </location>
</feature>
<dbReference type="GO" id="GO:0005886">
    <property type="term" value="C:plasma membrane"/>
    <property type="evidence" value="ECO:0007669"/>
    <property type="project" value="UniProtKB-SubCell"/>
</dbReference>
<keyword evidence="9 12" id="KW-0406">Ion transport</keyword>
<feature type="transmembrane region" description="Helical" evidence="12">
    <location>
        <begin position="177"/>
        <end position="197"/>
    </location>
</feature>
<dbReference type="PANTHER" id="PTHR11893">
    <property type="entry name" value="INNEXIN"/>
    <property type="match status" value="1"/>
</dbReference>
<feature type="transmembrane region" description="Helical" evidence="12">
    <location>
        <begin position="713"/>
        <end position="740"/>
    </location>
</feature>
<evidence type="ECO:0000256" key="2">
    <source>
        <dbReference type="ARBA" id="ARBA00004651"/>
    </source>
</evidence>
<comment type="caution">
    <text evidence="13">The sequence shown here is derived from an EMBL/GenBank/DDBJ whole genome shotgun (WGS) entry which is preliminary data.</text>
</comment>
<accession>A0A834Y1J5</accession>
<comment type="similarity">
    <text evidence="12">Belongs to the pannexin family.</text>
</comment>
<evidence type="ECO:0000313" key="13">
    <source>
        <dbReference type="EMBL" id="KAF7997513.1"/>
    </source>
</evidence>
<evidence type="ECO:0000256" key="10">
    <source>
        <dbReference type="ARBA" id="ARBA00023136"/>
    </source>
</evidence>
<evidence type="ECO:0000256" key="8">
    <source>
        <dbReference type="ARBA" id="ARBA00022989"/>
    </source>
</evidence>
<evidence type="ECO:0000256" key="12">
    <source>
        <dbReference type="RuleBase" id="RU010713"/>
    </source>
</evidence>
<protein>
    <recommendedName>
        <fullName evidence="12">Innexin</fullName>
    </recommendedName>
</protein>
<keyword evidence="8 12" id="KW-1133">Transmembrane helix</keyword>
<comment type="subcellular location">
    <subcellularLocation>
        <location evidence="1">Cell junction</location>
        <location evidence="1">Gap junction</location>
    </subcellularLocation>
    <subcellularLocation>
        <location evidence="2 12">Cell membrane</location>
        <topology evidence="2 12">Multi-pass membrane protein</topology>
    </subcellularLocation>
</comment>
<evidence type="ECO:0000256" key="4">
    <source>
        <dbReference type="ARBA" id="ARBA00022475"/>
    </source>
</evidence>
<feature type="transmembrane region" description="Helical" evidence="12">
    <location>
        <begin position="451"/>
        <end position="470"/>
    </location>
</feature>
<proteinExistence type="inferred from homology"/>
<dbReference type="Proteomes" id="UP000639338">
    <property type="component" value="Unassembled WGS sequence"/>
</dbReference>
<feature type="transmembrane region" description="Helical" evidence="12">
    <location>
        <begin position="503"/>
        <end position="528"/>
    </location>
</feature>
<evidence type="ECO:0000256" key="9">
    <source>
        <dbReference type="ARBA" id="ARBA00023065"/>
    </source>
</evidence>
<dbReference type="GO" id="GO:0005243">
    <property type="term" value="F:gap junction channel activity"/>
    <property type="evidence" value="ECO:0007669"/>
    <property type="project" value="TreeGrafter"/>
</dbReference>
<evidence type="ECO:0000313" key="14">
    <source>
        <dbReference type="Proteomes" id="UP000639338"/>
    </source>
</evidence>
<evidence type="ECO:0000256" key="5">
    <source>
        <dbReference type="ARBA" id="ARBA00022692"/>
    </source>
</evidence>
<dbReference type="EMBL" id="JACMRX010000001">
    <property type="protein sequence ID" value="KAF7997513.1"/>
    <property type="molecule type" value="Genomic_DNA"/>
</dbReference>
<name>A0A834Y1J5_APHGI</name>
<reference evidence="13 14" key="1">
    <citation type="submission" date="2020-08" db="EMBL/GenBank/DDBJ databases">
        <title>Aphidius gifuensis genome sequencing and assembly.</title>
        <authorList>
            <person name="Du Z."/>
        </authorList>
    </citation>
    <scope>NUCLEOTIDE SEQUENCE [LARGE SCALE GENOMIC DNA]</scope>
    <source>
        <strain evidence="13">YNYX2018</strain>
        <tissue evidence="13">Adults</tissue>
    </source>
</reference>
<dbReference type="InterPro" id="IPR000990">
    <property type="entry name" value="Innexin"/>
</dbReference>
<keyword evidence="10 12" id="KW-0472">Membrane</keyword>
<evidence type="ECO:0000256" key="1">
    <source>
        <dbReference type="ARBA" id="ARBA00004610"/>
    </source>
</evidence>
<feature type="transmembrane region" description="Helical" evidence="12">
    <location>
        <begin position="108"/>
        <end position="125"/>
    </location>
</feature>
<dbReference type="AlphaFoldDB" id="A0A834Y1J5"/>
<keyword evidence="6" id="KW-0303">Gap junction</keyword>
<keyword evidence="7" id="KW-0965">Cell junction</keyword>
<feature type="transmembrane region" description="Helical" evidence="12">
    <location>
        <begin position="28"/>
        <end position="48"/>
    </location>
</feature>
<dbReference type="GO" id="GO:0005921">
    <property type="term" value="C:gap junction"/>
    <property type="evidence" value="ECO:0007669"/>
    <property type="project" value="UniProtKB-SubCell"/>
</dbReference>
<evidence type="ECO:0000256" key="6">
    <source>
        <dbReference type="ARBA" id="ARBA00022868"/>
    </source>
</evidence>
<organism evidence="13 14">
    <name type="scientific">Aphidius gifuensis</name>
    <name type="common">Parasitoid wasp</name>
    <dbReference type="NCBI Taxonomy" id="684658"/>
    <lineage>
        <taxon>Eukaryota</taxon>
        <taxon>Metazoa</taxon>
        <taxon>Ecdysozoa</taxon>
        <taxon>Arthropoda</taxon>
        <taxon>Hexapoda</taxon>
        <taxon>Insecta</taxon>
        <taxon>Pterygota</taxon>
        <taxon>Neoptera</taxon>
        <taxon>Endopterygota</taxon>
        <taxon>Hymenoptera</taxon>
        <taxon>Apocrita</taxon>
        <taxon>Ichneumonoidea</taxon>
        <taxon>Braconidae</taxon>
        <taxon>Aphidiinae</taxon>
        <taxon>Aphidius</taxon>
    </lineage>
</organism>
<dbReference type="PANTHER" id="PTHR11893:SF40">
    <property type="entry name" value="INNEXIN SHAKING-B"/>
    <property type="match status" value="1"/>
</dbReference>
<keyword evidence="14" id="KW-1185">Reference proteome</keyword>
<keyword evidence="3 12" id="KW-0813">Transport</keyword>
<dbReference type="PROSITE" id="PS51013">
    <property type="entry name" value="PANNEXIN"/>
    <property type="match status" value="2"/>
</dbReference>
<evidence type="ECO:0000256" key="11">
    <source>
        <dbReference type="ARBA" id="ARBA00023303"/>
    </source>
</evidence>
<dbReference type="OrthoDB" id="5867527at2759"/>
<sequence length="817" mass="95609">MYKLLGSLSQYLKFQEIKTDSMIFRMHNIFTTVLLLMCSMIITATQYVGSPIACISDGVSAKIINTYCWITSTFTMPDAFNRQNGVDVAHPGIANDFGDFQARKYYTYYQWVCFCLFFQAMFCYFPQWLWSIWEGGLANTLVMGMNHSLQPMETIKNKKNILMKYLVTHIRMHNTYVYRYFICEAFCLVNVFLQMYTMNRFFGGDFMSYGLDVLKLSDTAQDERVDKMVYVFPRVTKCIFHKYGPSGTIQQHDSLCLLPLNIVNEKTYIFIWFWFWILGIALAALFFYRLALISFPMFRARILHASARQLPIEVCKSISMKVNMGDWWILYILSTNMDSLIYRDFLTELTKKIGDSHKRSIIPYDSNSASLTSRNTVIWIEKNHQDNNRVNKKTDKISSSSSSSISSTSSFQGWYRKRSKKNHEKREVKIIDAVDALYFLFHVSRTKSDGILLRLSQFTAVIMLTFSVILSAKQVVGNPIDCVHTKDIPVEAFNAYCWIHSTYFVTGAMLGVAGVNVAFPGVAPSFFISSKPRNSYNQDYVNRRGDGNIKIIKYYQWIAIILLIQAILFYTPRWLWKGWEGGKIHALMMDLDIGLCSEVEKKQKKKMLLDYLWENLCYHNWWAYRYYLCEVLAFLNVVGQMFLMNRFFDGAFLTFGIDVLRFLESDQEDRIDPMIYVFPRMTKCTFYKYGVSGEVERHDAVCILPLNVVNEKIYVFLWFWFLFLGILSLLTVLYRIVIIFSPRTRVYLLRFRFRLVKREAVETIVRRSKVGDWFLLYMLGENLDTIIYRDVMHELAHKLSTRHHRGVSGMKGDLQEA</sequence>
<comment type="function">
    <text evidence="12">Structural component of the gap junctions.</text>
</comment>
<evidence type="ECO:0000256" key="7">
    <source>
        <dbReference type="ARBA" id="ARBA00022949"/>
    </source>
</evidence>
<dbReference type="GO" id="GO:0034220">
    <property type="term" value="P:monoatomic ion transmembrane transport"/>
    <property type="evidence" value="ECO:0007669"/>
    <property type="project" value="UniProtKB-KW"/>
</dbReference>